<comment type="subcellular location">
    <subcellularLocation>
        <location evidence="1">Membrane</location>
        <topology evidence="1">Single-pass membrane protein</topology>
    </subcellularLocation>
</comment>
<keyword evidence="7" id="KW-1185">Reference proteome</keyword>
<dbReference type="RefSeq" id="XP_056545221.1">
    <property type="nucleotide sequence ID" value="XM_056686479.1"/>
</dbReference>
<feature type="transmembrane region" description="Helical" evidence="5">
    <location>
        <begin position="118"/>
        <end position="141"/>
    </location>
</feature>
<evidence type="ECO:0000256" key="2">
    <source>
        <dbReference type="ARBA" id="ARBA00022692"/>
    </source>
</evidence>
<dbReference type="GO" id="GO:0016020">
    <property type="term" value="C:membrane"/>
    <property type="evidence" value="ECO:0007669"/>
    <property type="project" value="UniProtKB-SubCell"/>
</dbReference>
<dbReference type="GeneID" id="81425655"/>
<name>A0A9W9LQ73_9EURO</name>
<evidence type="ECO:0000313" key="7">
    <source>
        <dbReference type="Proteomes" id="UP001149163"/>
    </source>
</evidence>
<dbReference type="EMBL" id="JAPQKN010000002">
    <property type="protein sequence ID" value="KAJ5168760.1"/>
    <property type="molecule type" value="Genomic_DNA"/>
</dbReference>
<organism evidence="6 7">
    <name type="scientific">Penicillium canariense</name>
    <dbReference type="NCBI Taxonomy" id="189055"/>
    <lineage>
        <taxon>Eukaryota</taxon>
        <taxon>Fungi</taxon>
        <taxon>Dikarya</taxon>
        <taxon>Ascomycota</taxon>
        <taxon>Pezizomycotina</taxon>
        <taxon>Eurotiomycetes</taxon>
        <taxon>Eurotiomycetidae</taxon>
        <taxon>Eurotiales</taxon>
        <taxon>Aspergillaceae</taxon>
        <taxon>Penicillium</taxon>
    </lineage>
</organism>
<dbReference type="PANTHER" id="PTHR15549">
    <property type="entry name" value="PAIRED IMMUNOGLOBULIN-LIKE TYPE 2 RECEPTOR"/>
    <property type="match status" value="1"/>
</dbReference>
<accession>A0A9W9LQ73</accession>
<keyword evidence="3 5" id="KW-1133">Transmembrane helix</keyword>
<evidence type="ECO:0000313" key="6">
    <source>
        <dbReference type="EMBL" id="KAJ5168760.1"/>
    </source>
</evidence>
<keyword evidence="2 5" id="KW-0812">Transmembrane</keyword>
<dbReference type="PANTHER" id="PTHR15549:SF6">
    <property type="entry name" value="MID2 DOMAIN-CONTAINING PROTEIN"/>
    <property type="match status" value="1"/>
</dbReference>
<keyword evidence="4 5" id="KW-0472">Membrane</keyword>
<dbReference type="InterPro" id="IPR051694">
    <property type="entry name" value="Immunoregulatory_rcpt-like"/>
</dbReference>
<dbReference type="OrthoDB" id="5429716at2759"/>
<dbReference type="GO" id="GO:0071944">
    <property type="term" value="C:cell periphery"/>
    <property type="evidence" value="ECO:0007669"/>
    <property type="project" value="UniProtKB-ARBA"/>
</dbReference>
<reference evidence="6" key="2">
    <citation type="journal article" date="2023" name="IMA Fungus">
        <title>Comparative genomic study of the Penicillium genus elucidates a diverse pangenome and 15 lateral gene transfer events.</title>
        <authorList>
            <person name="Petersen C."/>
            <person name="Sorensen T."/>
            <person name="Nielsen M.R."/>
            <person name="Sondergaard T.E."/>
            <person name="Sorensen J.L."/>
            <person name="Fitzpatrick D.A."/>
            <person name="Frisvad J.C."/>
            <person name="Nielsen K.L."/>
        </authorList>
    </citation>
    <scope>NUCLEOTIDE SEQUENCE</scope>
    <source>
        <strain evidence="6">IBT 26290</strain>
    </source>
</reference>
<gene>
    <name evidence="6" type="ORF">N7482_004354</name>
</gene>
<sequence>MENERLIFNSGYTCGYVPYGNASAQTCVSEVSTGEFSAIQCYGSTSVLTQQTIPATVAASETVTTSYTTPNVIVQTMTIKAPLFQIIHQSTDLPKSMSTISTTQTSQPGTSLSTGAKAGIGVGAAAGGLILIGAALFLLYWRRKRDQRLFNPVADEPHDLADEPHELATDTSKAELPGHAIPVEVDALKARLPPAELG</sequence>
<proteinExistence type="predicted"/>
<protein>
    <submittedName>
        <fullName evidence="6">Uncharacterized protein</fullName>
    </submittedName>
</protein>
<evidence type="ECO:0000256" key="5">
    <source>
        <dbReference type="SAM" id="Phobius"/>
    </source>
</evidence>
<dbReference type="AlphaFoldDB" id="A0A9W9LQ73"/>
<evidence type="ECO:0000256" key="1">
    <source>
        <dbReference type="ARBA" id="ARBA00004167"/>
    </source>
</evidence>
<evidence type="ECO:0000256" key="3">
    <source>
        <dbReference type="ARBA" id="ARBA00022989"/>
    </source>
</evidence>
<dbReference type="Proteomes" id="UP001149163">
    <property type="component" value="Unassembled WGS sequence"/>
</dbReference>
<comment type="caution">
    <text evidence="6">The sequence shown here is derived from an EMBL/GenBank/DDBJ whole genome shotgun (WGS) entry which is preliminary data.</text>
</comment>
<reference evidence="6" key="1">
    <citation type="submission" date="2022-11" db="EMBL/GenBank/DDBJ databases">
        <authorList>
            <person name="Petersen C."/>
        </authorList>
    </citation>
    <scope>NUCLEOTIDE SEQUENCE</scope>
    <source>
        <strain evidence="6">IBT 26290</strain>
    </source>
</reference>
<evidence type="ECO:0000256" key="4">
    <source>
        <dbReference type="ARBA" id="ARBA00023136"/>
    </source>
</evidence>